<reference evidence="1 2" key="1">
    <citation type="submission" date="2023-03" db="EMBL/GenBank/DDBJ databases">
        <title>Genome insight into feeding habits of ladybird beetles.</title>
        <authorList>
            <person name="Li H.-S."/>
            <person name="Huang Y.-H."/>
            <person name="Pang H."/>
        </authorList>
    </citation>
    <scope>NUCLEOTIDE SEQUENCE [LARGE SCALE GENOMIC DNA]</scope>
    <source>
        <strain evidence="1">SYSU_2023b</strain>
        <tissue evidence="1">Whole body</tissue>
    </source>
</reference>
<evidence type="ECO:0008006" key="3">
    <source>
        <dbReference type="Google" id="ProtNLM"/>
    </source>
</evidence>
<evidence type="ECO:0000313" key="2">
    <source>
        <dbReference type="Proteomes" id="UP001431783"/>
    </source>
</evidence>
<protein>
    <recommendedName>
        <fullName evidence="3">Reverse transcriptase domain-containing protein</fullName>
    </recommendedName>
</protein>
<dbReference type="EMBL" id="JARQZJ010000129">
    <property type="protein sequence ID" value="KAK9891597.1"/>
    <property type="molecule type" value="Genomic_DNA"/>
</dbReference>
<evidence type="ECO:0000313" key="1">
    <source>
        <dbReference type="EMBL" id="KAK9891597.1"/>
    </source>
</evidence>
<keyword evidence="2" id="KW-1185">Reference proteome</keyword>
<dbReference type="Proteomes" id="UP001431783">
    <property type="component" value="Unassembled WGS sequence"/>
</dbReference>
<name>A0AAW1V7C1_9CUCU</name>
<sequence length="66" mass="7620">MKKSKFLFLTRLSYNVSRAEGLIAAYRSNTTQQIVQITTRIIKSSSVTENHKTLIDIEKAYDRVNK</sequence>
<organism evidence="1 2">
    <name type="scientific">Henosepilachna vigintioctopunctata</name>
    <dbReference type="NCBI Taxonomy" id="420089"/>
    <lineage>
        <taxon>Eukaryota</taxon>
        <taxon>Metazoa</taxon>
        <taxon>Ecdysozoa</taxon>
        <taxon>Arthropoda</taxon>
        <taxon>Hexapoda</taxon>
        <taxon>Insecta</taxon>
        <taxon>Pterygota</taxon>
        <taxon>Neoptera</taxon>
        <taxon>Endopterygota</taxon>
        <taxon>Coleoptera</taxon>
        <taxon>Polyphaga</taxon>
        <taxon>Cucujiformia</taxon>
        <taxon>Coccinelloidea</taxon>
        <taxon>Coccinellidae</taxon>
        <taxon>Epilachninae</taxon>
        <taxon>Epilachnini</taxon>
        <taxon>Henosepilachna</taxon>
    </lineage>
</organism>
<comment type="caution">
    <text evidence="1">The sequence shown here is derived from an EMBL/GenBank/DDBJ whole genome shotgun (WGS) entry which is preliminary data.</text>
</comment>
<dbReference type="AlphaFoldDB" id="A0AAW1V7C1"/>
<accession>A0AAW1V7C1</accession>
<proteinExistence type="predicted"/>
<gene>
    <name evidence="1" type="ORF">WA026_015557</name>
</gene>